<reference evidence="2 3" key="1">
    <citation type="submission" date="2019-05" db="EMBL/GenBank/DDBJ databases">
        <title>Genome-based reclassification of Lactobacillus casei as Lactobacillus casei subsp. casei. subsp.nov., description of Lactobacillus casei subsp. zeae subsp. nov., and emended description of Lactobacillus casei.</title>
        <authorList>
            <person name="Huang C.-H."/>
        </authorList>
    </citation>
    <scope>NUCLEOTIDE SEQUENCE [LARGE SCALE GENOMIC DNA]</scope>
    <source>
        <strain evidence="2 3">CRBIP24.44</strain>
    </source>
</reference>
<evidence type="ECO:0000256" key="1">
    <source>
        <dbReference type="SAM" id="Phobius"/>
    </source>
</evidence>
<accession>A0A5R8LGY3</accession>
<gene>
    <name evidence="2" type="ORF">FEI15_15115</name>
</gene>
<evidence type="ECO:0000313" key="2">
    <source>
        <dbReference type="EMBL" id="TLF36036.1"/>
    </source>
</evidence>
<dbReference type="AlphaFoldDB" id="A0A5R8LGY3"/>
<feature type="transmembrane region" description="Helical" evidence="1">
    <location>
        <begin position="59"/>
        <end position="76"/>
    </location>
</feature>
<proteinExistence type="predicted"/>
<keyword evidence="1" id="KW-1133">Transmembrane helix</keyword>
<protein>
    <submittedName>
        <fullName evidence="2">Uncharacterized protein</fullName>
    </submittedName>
</protein>
<keyword evidence="1" id="KW-0812">Transmembrane</keyword>
<dbReference type="EMBL" id="VBWO01000025">
    <property type="protein sequence ID" value="TLF36036.1"/>
    <property type="molecule type" value="Genomic_DNA"/>
</dbReference>
<comment type="caution">
    <text evidence="2">The sequence shown here is derived from an EMBL/GenBank/DDBJ whole genome shotgun (WGS) entry which is preliminary data.</text>
</comment>
<name>A0A5R8LGY3_LACZE</name>
<dbReference type="RefSeq" id="WP_138132091.1">
    <property type="nucleotide sequence ID" value="NZ_VBWO01000025.1"/>
</dbReference>
<sequence>MFDFSVSLLFFWIKGHLEVDGRFIKTKIPNVILWFIPLGAEEDTVPLKNVSNLRTSSKYRVFPIILGAILVLSALGSLGTSFIGALIVALIGVGIFGTGIQKTLSFDKSGSVQVISVPFYESNTLVAMKNKIMAALSDDTDKTDLNLYFDKKSTSVK</sequence>
<keyword evidence="1" id="KW-0472">Membrane</keyword>
<organism evidence="2 3">
    <name type="scientific">Lacticaseibacillus zeae</name>
    <name type="common">Lactobacillus zeae</name>
    <dbReference type="NCBI Taxonomy" id="57037"/>
    <lineage>
        <taxon>Bacteria</taxon>
        <taxon>Bacillati</taxon>
        <taxon>Bacillota</taxon>
        <taxon>Bacilli</taxon>
        <taxon>Lactobacillales</taxon>
        <taxon>Lactobacillaceae</taxon>
        <taxon>Lacticaseibacillus</taxon>
    </lineage>
</organism>
<dbReference type="Proteomes" id="UP000309885">
    <property type="component" value="Unassembled WGS sequence"/>
</dbReference>
<evidence type="ECO:0000313" key="3">
    <source>
        <dbReference type="Proteomes" id="UP000309885"/>
    </source>
</evidence>